<dbReference type="PANTHER" id="PTHR43597">
    <property type="entry name" value="SULFUR ACCEPTOR PROTEIN CSDE"/>
    <property type="match status" value="1"/>
</dbReference>
<organism evidence="2 3">
    <name type="scientific">Acorus calamus</name>
    <name type="common">Sweet flag</name>
    <dbReference type="NCBI Taxonomy" id="4465"/>
    <lineage>
        <taxon>Eukaryota</taxon>
        <taxon>Viridiplantae</taxon>
        <taxon>Streptophyta</taxon>
        <taxon>Embryophyta</taxon>
        <taxon>Tracheophyta</taxon>
        <taxon>Spermatophyta</taxon>
        <taxon>Magnoliopsida</taxon>
        <taxon>Liliopsida</taxon>
        <taxon>Acoraceae</taxon>
        <taxon>Acorus</taxon>
    </lineage>
</organism>
<gene>
    <name evidence="2" type="ORF">QJS10_CPA06g01236</name>
</gene>
<dbReference type="SUPFAM" id="SSF82649">
    <property type="entry name" value="SufE/NifU"/>
    <property type="match status" value="1"/>
</dbReference>
<evidence type="ECO:0000313" key="3">
    <source>
        <dbReference type="Proteomes" id="UP001180020"/>
    </source>
</evidence>
<sequence length="292" mass="31969">MHSVAISTKLFLLHPNPNPNFPSPRTLRVHCTLRDPQINNPLSSDSPRLKLRRLASEFESLPEPLDRVKLLLRRASSLPPLPDPDRVPANRVMGCTAQVWLSSSMDPLSGRMRFAADSDSEITRGFCACLVSVLDGASPEEVMAMKTGDLAALNIAGAMDSRVNAWHNVLVGMQKRTRAIVASGEGRPPVQRFPSLDVSADGFEAKGSYAEAQMNSLSSLLRVCRQLPDKDDSFSAYKARRFNATTPHGQSVAELGCEPILHMRHFQATGKLPDKLVGQILGGKDNRIPTPR</sequence>
<protein>
    <recommendedName>
        <fullName evidence="1">Fe-S metabolism associated domain-containing protein</fullName>
    </recommendedName>
</protein>
<evidence type="ECO:0000313" key="2">
    <source>
        <dbReference type="EMBL" id="KAK1314952.1"/>
    </source>
</evidence>
<dbReference type="Proteomes" id="UP001180020">
    <property type="component" value="Unassembled WGS sequence"/>
</dbReference>
<evidence type="ECO:0000259" key="1">
    <source>
        <dbReference type="Pfam" id="PF02657"/>
    </source>
</evidence>
<feature type="domain" description="Fe-S metabolism associated" evidence="1">
    <location>
        <begin position="56"/>
        <end position="175"/>
    </location>
</feature>
<dbReference type="AlphaFoldDB" id="A0AAV9ENT5"/>
<dbReference type="InterPro" id="IPR003808">
    <property type="entry name" value="Fe-S_metab-assoc_dom"/>
</dbReference>
<keyword evidence="3" id="KW-1185">Reference proteome</keyword>
<accession>A0AAV9ENT5</accession>
<dbReference type="EMBL" id="JAUJYO010000006">
    <property type="protein sequence ID" value="KAK1314952.1"/>
    <property type="molecule type" value="Genomic_DNA"/>
</dbReference>
<dbReference type="Pfam" id="PF02657">
    <property type="entry name" value="SufE"/>
    <property type="match status" value="1"/>
</dbReference>
<reference evidence="2" key="1">
    <citation type="journal article" date="2023" name="Nat. Commun.">
        <title>Diploid and tetraploid genomes of Acorus and the evolution of monocots.</title>
        <authorList>
            <person name="Ma L."/>
            <person name="Liu K.W."/>
            <person name="Li Z."/>
            <person name="Hsiao Y.Y."/>
            <person name="Qi Y."/>
            <person name="Fu T."/>
            <person name="Tang G.D."/>
            <person name="Zhang D."/>
            <person name="Sun W.H."/>
            <person name="Liu D.K."/>
            <person name="Li Y."/>
            <person name="Chen G.Z."/>
            <person name="Liu X.D."/>
            <person name="Liao X.Y."/>
            <person name="Jiang Y.T."/>
            <person name="Yu X."/>
            <person name="Hao Y."/>
            <person name="Huang J."/>
            <person name="Zhao X.W."/>
            <person name="Ke S."/>
            <person name="Chen Y.Y."/>
            <person name="Wu W.L."/>
            <person name="Hsu J.L."/>
            <person name="Lin Y.F."/>
            <person name="Huang M.D."/>
            <person name="Li C.Y."/>
            <person name="Huang L."/>
            <person name="Wang Z.W."/>
            <person name="Zhao X."/>
            <person name="Zhong W.Y."/>
            <person name="Peng D.H."/>
            <person name="Ahmad S."/>
            <person name="Lan S."/>
            <person name="Zhang J.S."/>
            <person name="Tsai W.C."/>
            <person name="Van de Peer Y."/>
            <person name="Liu Z.J."/>
        </authorList>
    </citation>
    <scope>NUCLEOTIDE SEQUENCE</scope>
    <source>
        <strain evidence="2">CP</strain>
    </source>
</reference>
<comment type="caution">
    <text evidence="2">The sequence shown here is derived from an EMBL/GenBank/DDBJ whole genome shotgun (WGS) entry which is preliminary data.</text>
</comment>
<reference evidence="2" key="2">
    <citation type="submission" date="2023-06" db="EMBL/GenBank/DDBJ databases">
        <authorList>
            <person name="Ma L."/>
            <person name="Liu K.-W."/>
            <person name="Li Z."/>
            <person name="Hsiao Y.-Y."/>
            <person name="Qi Y."/>
            <person name="Fu T."/>
            <person name="Tang G."/>
            <person name="Zhang D."/>
            <person name="Sun W.-H."/>
            <person name="Liu D.-K."/>
            <person name="Li Y."/>
            <person name="Chen G.-Z."/>
            <person name="Liu X.-D."/>
            <person name="Liao X.-Y."/>
            <person name="Jiang Y.-T."/>
            <person name="Yu X."/>
            <person name="Hao Y."/>
            <person name="Huang J."/>
            <person name="Zhao X.-W."/>
            <person name="Ke S."/>
            <person name="Chen Y.-Y."/>
            <person name="Wu W.-L."/>
            <person name="Hsu J.-L."/>
            <person name="Lin Y.-F."/>
            <person name="Huang M.-D."/>
            <person name="Li C.-Y."/>
            <person name="Huang L."/>
            <person name="Wang Z.-W."/>
            <person name="Zhao X."/>
            <person name="Zhong W.-Y."/>
            <person name="Peng D.-H."/>
            <person name="Ahmad S."/>
            <person name="Lan S."/>
            <person name="Zhang J.-S."/>
            <person name="Tsai W.-C."/>
            <person name="Van De Peer Y."/>
            <person name="Liu Z.-J."/>
        </authorList>
    </citation>
    <scope>NUCLEOTIDE SEQUENCE</scope>
    <source>
        <strain evidence="2">CP</strain>
        <tissue evidence="2">Leaves</tissue>
    </source>
</reference>
<dbReference type="Gene3D" id="3.90.1010.10">
    <property type="match status" value="1"/>
</dbReference>
<name>A0AAV9ENT5_ACOCL</name>
<proteinExistence type="predicted"/>
<dbReference type="PANTHER" id="PTHR43597:SF6">
    <property type="entry name" value="FE-S METABOLISM ASSOCIATED DOMAIN-CONTAINING PROTEIN"/>
    <property type="match status" value="1"/>
</dbReference>